<accession>A0ABW3YC01</accession>
<reference evidence="2" key="1">
    <citation type="journal article" date="2019" name="Int. J. Syst. Evol. Microbiol.">
        <title>The Global Catalogue of Microorganisms (GCM) 10K type strain sequencing project: providing services to taxonomists for standard genome sequencing and annotation.</title>
        <authorList>
            <consortium name="The Broad Institute Genomics Platform"/>
            <consortium name="The Broad Institute Genome Sequencing Center for Infectious Disease"/>
            <person name="Wu L."/>
            <person name="Ma J."/>
        </authorList>
    </citation>
    <scope>NUCLEOTIDE SEQUENCE [LARGE SCALE GENOMIC DNA]</scope>
    <source>
        <strain evidence="2">JCM 31037</strain>
    </source>
</reference>
<gene>
    <name evidence="1" type="ORF">ACFQ4H_12875</name>
</gene>
<proteinExistence type="predicted"/>
<dbReference type="EMBL" id="JBHTMP010000016">
    <property type="protein sequence ID" value="MFD1321987.1"/>
    <property type="molecule type" value="Genomic_DNA"/>
</dbReference>
<evidence type="ECO:0000313" key="2">
    <source>
        <dbReference type="Proteomes" id="UP001597260"/>
    </source>
</evidence>
<protein>
    <submittedName>
        <fullName evidence="1">Uncharacterized protein</fullName>
    </submittedName>
</protein>
<comment type="caution">
    <text evidence="1">The sequence shown here is derived from an EMBL/GenBank/DDBJ whole genome shotgun (WGS) entry which is preliminary data.</text>
</comment>
<evidence type="ECO:0000313" key="1">
    <source>
        <dbReference type="EMBL" id="MFD1321987.1"/>
    </source>
</evidence>
<organism evidence="1 2">
    <name type="scientific">Micromonospora sonneratiae</name>
    <dbReference type="NCBI Taxonomy" id="1184706"/>
    <lineage>
        <taxon>Bacteria</taxon>
        <taxon>Bacillati</taxon>
        <taxon>Actinomycetota</taxon>
        <taxon>Actinomycetes</taxon>
        <taxon>Micromonosporales</taxon>
        <taxon>Micromonosporaceae</taxon>
        <taxon>Micromonospora</taxon>
    </lineage>
</organism>
<keyword evidence="2" id="KW-1185">Reference proteome</keyword>
<dbReference type="RefSeq" id="WP_377570438.1">
    <property type="nucleotide sequence ID" value="NZ_JBHTMP010000016.1"/>
</dbReference>
<dbReference type="Proteomes" id="UP001597260">
    <property type="component" value="Unassembled WGS sequence"/>
</dbReference>
<sequence>MEGQLGIWLTGVRSLGEAGLRVPIGAKEPFPELPMADLVLNVDRELIHHLSEVCLLRDLYQHTKPDTNGATR</sequence>
<name>A0ABW3YC01_9ACTN</name>